<evidence type="ECO:0000259" key="3">
    <source>
        <dbReference type="PROSITE" id="PS50110"/>
    </source>
</evidence>
<dbReference type="SMART" id="SM00448">
    <property type="entry name" value="REC"/>
    <property type="match status" value="1"/>
</dbReference>
<accession>A0A1I2JYD9</accession>
<dbReference type="CDD" id="cd00156">
    <property type="entry name" value="REC"/>
    <property type="match status" value="1"/>
</dbReference>
<evidence type="ECO:0000313" key="5">
    <source>
        <dbReference type="Proteomes" id="UP000199771"/>
    </source>
</evidence>
<dbReference type="OrthoDB" id="9800897at2"/>
<dbReference type="AlphaFoldDB" id="A0A1I2JYD9"/>
<proteinExistence type="predicted"/>
<protein>
    <submittedName>
        <fullName evidence="4">Response regulator receiver domain-containing protein</fullName>
    </submittedName>
</protein>
<dbReference type="Proteomes" id="UP000199771">
    <property type="component" value="Unassembled WGS sequence"/>
</dbReference>
<feature type="modified residue" description="4-aspartylphosphate" evidence="2">
    <location>
        <position position="54"/>
    </location>
</feature>
<dbReference type="RefSeq" id="WP_091534855.1">
    <property type="nucleotide sequence ID" value="NZ_FOOC01000011.1"/>
</dbReference>
<keyword evidence="1 2" id="KW-0597">Phosphoprotein</keyword>
<evidence type="ECO:0000256" key="2">
    <source>
        <dbReference type="PROSITE-ProRule" id="PRU00169"/>
    </source>
</evidence>
<dbReference type="Gene3D" id="3.40.50.2300">
    <property type="match status" value="1"/>
</dbReference>
<dbReference type="STRING" id="1076937.SAMN04488120_11150"/>
<keyword evidence="5" id="KW-1185">Reference proteome</keyword>
<evidence type="ECO:0000313" key="4">
    <source>
        <dbReference type="EMBL" id="SFF59855.1"/>
    </source>
</evidence>
<sequence length="111" mass="12078">MNARLALIVDDSRSARFALRKQLEHHAFKVEAVESARAAYQWLAAQTPDLIFLDHVMPGEDGFEALRHIKANPRTAAIPVVICSSNEGGSFVAEARSQGAADVLQKPPSPE</sequence>
<dbReference type="PANTHER" id="PTHR44591:SF3">
    <property type="entry name" value="RESPONSE REGULATORY DOMAIN-CONTAINING PROTEIN"/>
    <property type="match status" value="1"/>
</dbReference>
<dbReference type="PANTHER" id="PTHR44591">
    <property type="entry name" value="STRESS RESPONSE REGULATOR PROTEIN 1"/>
    <property type="match status" value="1"/>
</dbReference>
<dbReference type="InterPro" id="IPR011006">
    <property type="entry name" value="CheY-like_superfamily"/>
</dbReference>
<reference evidence="4 5" key="1">
    <citation type="submission" date="2016-10" db="EMBL/GenBank/DDBJ databases">
        <authorList>
            <person name="de Groot N.N."/>
        </authorList>
    </citation>
    <scope>NUCLEOTIDE SEQUENCE [LARGE SCALE GENOMIC DNA]</scope>
    <source>
        <strain evidence="4 5">DSM 23609</strain>
    </source>
</reference>
<dbReference type="Pfam" id="PF00072">
    <property type="entry name" value="Response_reg"/>
    <property type="match status" value="1"/>
</dbReference>
<gene>
    <name evidence="4" type="ORF">SAMN04488120_11150</name>
</gene>
<name>A0A1I2JYD9_9GAMM</name>
<dbReference type="EMBL" id="FOOC01000011">
    <property type="protein sequence ID" value="SFF59855.1"/>
    <property type="molecule type" value="Genomic_DNA"/>
</dbReference>
<organism evidence="4 5">
    <name type="scientific">Fontimonas thermophila</name>
    <dbReference type="NCBI Taxonomy" id="1076937"/>
    <lineage>
        <taxon>Bacteria</taxon>
        <taxon>Pseudomonadati</taxon>
        <taxon>Pseudomonadota</taxon>
        <taxon>Gammaproteobacteria</taxon>
        <taxon>Nevskiales</taxon>
        <taxon>Nevskiaceae</taxon>
        <taxon>Fontimonas</taxon>
    </lineage>
</organism>
<evidence type="ECO:0000256" key="1">
    <source>
        <dbReference type="ARBA" id="ARBA00022553"/>
    </source>
</evidence>
<dbReference type="InterPro" id="IPR001789">
    <property type="entry name" value="Sig_transdc_resp-reg_receiver"/>
</dbReference>
<feature type="domain" description="Response regulatory" evidence="3">
    <location>
        <begin position="5"/>
        <end position="111"/>
    </location>
</feature>
<dbReference type="PROSITE" id="PS50110">
    <property type="entry name" value="RESPONSE_REGULATORY"/>
    <property type="match status" value="1"/>
</dbReference>
<dbReference type="InterPro" id="IPR050595">
    <property type="entry name" value="Bact_response_regulator"/>
</dbReference>
<dbReference type="GO" id="GO:0000160">
    <property type="term" value="P:phosphorelay signal transduction system"/>
    <property type="evidence" value="ECO:0007669"/>
    <property type="project" value="InterPro"/>
</dbReference>
<dbReference type="SUPFAM" id="SSF52172">
    <property type="entry name" value="CheY-like"/>
    <property type="match status" value="1"/>
</dbReference>